<dbReference type="AlphaFoldDB" id="W9XUU0"/>
<dbReference type="RefSeq" id="XP_007735698.1">
    <property type="nucleotide sequence ID" value="XM_007737508.1"/>
</dbReference>
<organism evidence="1 2">
    <name type="scientific">Capronia epimyces CBS 606.96</name>
    <dbReference type="NCBI Taxonomy" id="1182542"/>
    <lineage>
        <taxon>Eukaryota</taxon>
        <taxon>Fungi</taxon>
        <taxon>Dikarya</taxon>
        <taxon>Ascomycota</taxon>
        <taxon>Pezizomycotina</taxon>
        <taxon>Eurotiomycetes</taxon>
        <taxon>Chaetothyriomycetidae</taxon>
        <taxon>Chaetothyriales</taxon>
        <taxon>Herpotrichiellaceae</taxon>
        <taxon>Capronia</taxon>
    </lineage>
</organism>
<dbReference type="eggNOG" id="ENOG502S941">
    <property type="taxonomic scope" value="Eukaryota"/>
</dbReference>
<protein>
    <submittedName>
        <fullName evidence="1">Uncharacterized protein</fullName>
    </submittedName>
</protein>
<comment type="caution">
    <text evidence="1">The sequence shown here is derived from an EMBL/GenBank/DDBJ whole genome shotgun (WGS) entry which is preliminary data.</text>
</comment>
<evidence type="ECO:0000313" key="1">
    <source>
        <dbReference type="EMBL" id="EXJ81110.1"/>
    </source>
</evidence>
<name>W9XUU0_9EURO</name>
<dbReference type="HOGENOM" id="CLU_013539_1_0_1"/>
<dbReference type="OrthoDB" id="3344043at2759"/>
<accession>W9XUU0</accession>
<dbReference type="Proteomes" id="UP000019478">
    <property type="component" value="Unassembled WGS sequence"/>
</dbReference>
<dbReference type="EMBL" id="AMGY01000006">
    <property type="protein sequence ID" value="EXJ81110.1"/>
    <property type="molecule type" value="Genomic_DNA"/>
</dbReference>
<gene>
    <name evidence="1" type="ORF">A1O3_07398</name>
</gene>
<dbReference type="STRING" id="1182542.W9XUU0"/>
<dbReference type="GeneID" id="19171498"/>
<proteinExistence type="predicted"/>
<sequence>MPIVANDFPEFVSIYSATLKKFTGARVDPYTRYVAYVLFRDLGISVHGQRNINNALANLPVYQSVAPGDKLSFGWGLANVIRDKAVHEGSYEHLAMMVALGESFYESYAAKVLQQMALAAAGPEDVTPHFSQWKAAVHACNGVFASADFGLLVEEYLRLDPYAIRTVDTVESILPPKLVADALQALMRVTAGHEKSVVLTGGAVISWFGAIAEWLCDLRIAVYQANGARLHATHPDQDAQLNLVYVQEPAIRVSFEPFAHDQVTVAELSLVDQTYSSAVHATPFGGRLPWQSLLPRVFGKSFHYLDHEHSKAFGLMIGSAARMFEGLALGQGHEEHGALVSTQNRGNTASYGVGLVETITNWLPELRGFQGRMERPLKLSHPDAAASYVEHLSKIRQACHCGICTSKEALGKEQEGLPPPHGYCLAVLVESVIALGLCLSRMTVSARLYPTRSGIQSFYASQVSKRLEARGMHWTEHFKIVYGNEWNAPDARRLINSVQIFAGSRPGRDVPDNLVALSHEGTCAYFVTLEKSSKAEQEQQQVKLVRAVSGAINVHEKVFDRACLGPVEDADPDDPWEEVEYEHLSEPLYCK</sequence>
<reference evidence="1 2" key="1">
    <citation type="submission" date="2013-03" db="EMBL/GenBank/DDBJ databases">
        <title>The Genome Sequence of Capronia epimyces CBS 606.96.</title>
        <authorList>
            <consortium name="The Broad Institute Genomics Platform"/>
            <person name="Cuomo C."/>
            <person name="de Hoog S."/>
            <person name="Gorbushina A."/>
            <person name="Walker B."/>
            <person name="Young S.K."/>
            <person name="Zeng Q."/>
            <person name="Gargeya S."/>
            <person name="Fitzgerald M."/>
            <person name="Haas B."/>
            <person name="Abouelleil A."/>
            <person name="Allen A.W."/>
            <person name="Alvarado L."/>
            <person name="Arachchi H.M."/>
            <person name="Berlin A.M."/>
            <person name="Chapman S.B."/>
            <person name="Gainer-Dewar J."/>
            <person name="Goldberg J."/>
            <person name="Griggs A."/>
            <person name="Gujja S."/>
            <person name="Hansen M."/>
            <person name="Howarth C."/>
            <person name="Imamovic A."/>
            <person name="Ireland A."/>
            <person name="Larimer J."/>
            <person name="McCowan C."/>
            <person name="Murphy C."/>
            <person name="Pearson M."/>
            <person name="Poon T.W."/>
            <person name="Priest M."/>
            <person name="Roberts A."/>
            <person name="Saif S."/>
            <person name="Shea T."/>
            <person name="Sisk P."/>
            <person name="Sykes S."/>
            <person name="Wortman J."/>
            <person name="Nusbaum C."/>
            <person name="Birren B."/>
        </authorList>
    </citation>
    <scope>NUCLEOTIDE SEQUENCE [LARGE SCALE GENOMIC DNA]</scope>
    <source>
        <strain evidence="1 2">CBS 606.96</strain>
    </source>
</reference>
<evidence type="ECO:0000313" key="2">
    <source>
        <dbReference type="Proteomes" id="UP000019478"/>
    </source>
</evidence>
<keyword evidence="2" id="KW-1185">Reference proteome</keyword>